<reference evidence="2 3" key="1">
    <citation type="submission" date="2019-06" db="EMBL/GenBank/DDBJ databases">
        <title>Genome analyses of bacteria isolated from kimchi.</title>
        <authorList>
            <person name="Lee S."/>
            <person name="Ahn S."/>
            <person name="Roh S."/>
        </authorList>
    </citation>
    <scope>NUCLEOTIDE SEQUENCE [LARGE SCALE GENOMIC DNA]</scope>
    <source>
        <strain evidence="2 3">CBA3625</strain>
    </source>
</reference>
<keyword evidence="1" id="KW-1133">Transmembrane helix</keyword>
<dbReference type="AlphaFoldDB" id="A0AAP9EC01"/>
<keyword evidence="1" id="KW-0812">Transmembrane</keyword>
<dbReference type="Proteomes" id="UP000321298">
    <property type="component" value="Chromosome"/>
</dbReference>
<dbReference type="GeneID" id="66531635"/>
<evidence type="ECO:0000313" key="2">
    <source>
        <dbReference type="EMBL" id="QEA44140.1"/>
    </source>
</evidence>
<name>A0AAP9EC01_LEULA</name>
<keyword evidence="1" id="KW-0472">Membrane</keyword>
<sequence length="94" mass="10805">MMKTTADVTNSDLFAVLLILLTLIMIVYYAKAIIYYRKVSNEKFTTNQFIAIHTGLHELLEFMENHDSENSSVTMVTESNTKLKITVEILEVEE</sequence>
<accession>A0AAP9EC01</accession>
<dbReference type="RefSeq" id="WP_147001052.1">
    <property type="nucleotide sequence ID" value="NZ_CP042387.1"/>
</dbReference>
<proteinExistence type="predicted"/>
<protein>
    <submittedName>
        <fullName evidence="2">Uncharacterized protein</fullName>
    </submittedName>
</protein>
<evidence type="ECO:0000256" key="1">
    <source>
        <dbReference type="SAM" id="Phobius"/>
    </source>
</evidence>
<dbReference type="EMBL" id="CP042387">
    <property type="protein sequence ID" value="QEA44140.1"/>
    <property type="molecule type" value="Genomic_DNA"/>
</dbReference>
<evidence type="ECO:0000313" key="3">
    <source>
        <dbReference type="Proteomes" id="UP000321298"/>
    </source>
</evidence>
<organism evidence="2 3">
    <name type="scientific">Leuconostoc lactis</name>
    <dbReference type="NCBI Taxonomy" id="1246"/>
    <lineage>
        <taxon>Bacteria</taxon>
        <taxon>Bacillati</taxon>
        <taxon>Bacillota</taxon>
        <taxon>Bacilli</taxon>
        <taxon>Lactobacillales</taxon>
        <taxon>Lactobacillaceae</taxon>
        <taxon>Leuconostoc</taxon>
    </lineage>
</organism>
<gene>
    <name evidence="2" type="ORF">FGL83_05455</name>
</gene>
<keyword evidence="3" id="KW-1185">Reference proteome</keyword>
<feature type="transmembrane region" description="Helical" evidence="1">
    <location>
        <begin position="12"/>
        <end position="30"/>
    </location>
</feature>